<reference evidence="1" key="1">
    <citation type="submission" date="2014-09" db="EMBL/GenBank/DDBJ databases">
        <authorList>
            <person name="Magalhaes I.L.F."/>
            <person name="Oliveira U."/>
            <person name="Santos F.R."/>
            <person name="Vidigal T.H.D.A."/>
            <person name="Brescovit A.D."/>
            <person name="Santos A.J."/>
        </authorList>
    </citation>
    <scope>NUCLEOTIDE SEQUENCE</scope>
    <source>
        <tissue evidence="1">Shoot tissue taken approximately 20 cm above the soil surface</tissue>
    </source>
</reference>
<proteinExistence type="predicted"/>
<sequence>MSITANKGGVQVQALLTRLLLKILIGPCSFAKQFVIPNTYTFLIIWTTSSSSSSCSLPTL</sequence>
<dbReference type="AlphaFoldDB" id="A0A0A9GLR3"/>
<organism evidence="1">
    <name type="scientific">Arundo donax</name>
    <name type="common">Giant reed</name>
    <name type="synonym">Donax arundinaceus</name>
    <dbReference type="NCBI Taxonomy" id="35708"/>
    <lineage>
        <taxon>Eukaryota</taxon>
        <taxon>Viridiplantae</taxon>
        <taxon>Streptophyta</taxon>
        <taxon>Embryophyta</taxon>
        <taxon>Tracheophyta</taxon>
        <taxon>Spermatophyta</taxon>
        <taxon>Magnoliopsida</taxon>
        <taxon>Liliopsida</taxon>
        <taxon>Poales</taxon>
        <taxon>Poaceae</taxon>
        <taxon>PACMAD clade</taxon>
        <taxon>Arundinoideae</taxon>
        <taxon>Arundineae</taxon>
        <taxon>Arundo</taxon>
    </lineage>
</organism>
<evidence type="ECO:0000313" key="1">
    <source>
        <dbReference type="EMBL" id="JAE25437.1"/>
    </source>
</evidence>
<protein>
    <submittedName>
        <fullName evidence="1">Uncharacterized protein</fullName>
    </submittedName>
</protein>
<accession>A0A0A9GLR3</accession>
<reference evidence="1" key="2">
    <citation type="journal article" date="2015" name="Data Brief">
        <title>Shoot transcriptome of the giant reed, Arundo donax.</title>
        <authorList>
            <person name="Barrero R.A."/>
            <person name="Guerrero F.D."/>
            <person name="Moolhuijzen P."/>
            <person name="Goolsby J.A."/>
            <person name="Tidwell J."/>
            <person name="Bellgard S.E."/>
            <person name="Bellgard M.I."/>
        </authorList>
    </citation>
    <scope>NUCLEOTIDE SEQUENCE</scope>
    <source>
        <tissue evidence="1">Shoot tissue taken approximately 20 cm above the soil surface</tissue>
    </source>
</reference>
<name>A0A0A9GLR3_ARUDO</name>
<dbReference type="EMBL" id="GBRH01172459">
    <property type="protein sequence ID" value="JAE25437.1"/>
    <property type="molecule type" value="Transcribed_RNA"/>
</dbReference>